<dbReference type="AlphaFoldDB" id="A0ABC8U818"/>
<name>A0ABC8U818_9AQUA</name>
<accession>A0ABC8U818</accession>
<dbReference type="PANTHER" id="PTHR33734">
    <property type="entry name" value="LYSM DOMAIN-CONTAINING GPI-ANCHORED PROTEIN 2"/>
    <property type="match status" value="1"/>
</dbReference>
<protein>
    <submittedName>
        <fullName evidence="1">Uncharacterized protein</fullName>
    </submittedName>
</protein>
<reference evidence="1 2" key="1">
    <citation type="submission" date="2024-02" db="EMBL/GenBank/DDBJ databases">
        <authorList>
            <person name="Vignale AGUSTIN F."/>
            <person name="Sosa J E."/>
            <person name="Modenutti C."/>
        </authorList>
    </citation>
    <scope>NUCLEOTIDE SEQUENCE [LARGE SCALE GENOMIC DNA]</scope>
</reference>
<evidence type="ECO:0000313" key="1">
    <source>
        <dbReference type="EMBL" id="CAK9177910.1"/>
    </source>
</evidence>
<proteinExistence type="predicted"/>
<dbReference type="Proteomes" id="UP001642360">
    <property type="component" value="Unassembled WGS sequence"/>
</dbReference>
<organism evidence="1 2">
    <name type="scientific">Ilex paraguariensis</name>
    <name type="common">yerba mate</name>
    <dbReference type="NCBI Taxonomy" id="185542"/>
    <lineage>
        <taxon>Eukaryota</taxon>
        <taxon>Viridiplantae</taxon>
        <taxon>Streptophyta</taxon>
        <taxon>Embryophyta</taxon>
        <taxon>Tracheophyta</taxon>
        <taxon>Spermatophyta</taxon>
        <taxon>Magnoliopsida</taxon>
        <taxon>eudicotyledons</taxon>
        <taxon>Gunneridae</taxon>
        <taxon>Pentapetalae</taxon>
        <taxon>asterids</taxon>
        <taxon>campanulids</taxon>
        <taxon>Aquifoliales</taxon>
        <taxon>Aquifoliaceae</taxon>
        <taxon>Ilex</taxon>
    </lineage>
</organism>
<sequence length="135" mass="14727">MVSNDSLDYPFLVANDTYTFTAKHCVMCKCDAANNWALQCESSQINSSKSSCPSMQCQGADNLYLGNTTSSTCNRTLCAYAGYKDQIILTSLAVDSTSTCPAPHNNSPKASLQGWRWNIVLIATHLVVLGIHLFH</sequence>
<keyword evidence="2" id="KW-1185">Reference proteome</keyword>
<dbReference type="PANTHER" id="PTHR33734:SF11">
    <property type="entry name" value="LYSM DOMAIN-CONTAINING GPI-ANCHORED PROTEIN 2"/>
    <property type="match status" value="1"/>
</dbReference>
<gene>
    <name evidence="1" type="ORF">ILEXP_LOCUS47827</name>
</gene>
<comment type="caution">
    <text evidence="1">The sequence shown here is derived from an EMBL/GenBank/DDBJ whole genome shotgun (WGS) entry which is preliminary data.</text>
</comment>
<evidence type="ECO:0000313" key="2">
    <source>
        <dbReference type="Proteomes" id="UP001642360"/>
    </source>
</evidence>
<dbReference type="EMBL" id="CAUOFW020007180">
    <property type="protein sequence ID" value="CAK9177910.1"/>
    <property type="molecule type" value="Genomic_DNA"/>
</dbReference>